<dbReference type="GO" id="GO:0071973">
    <property type="term" value="P:bacterial-type flagellum-dependent cell motility"/>
    <property type="evidence" value="ECO:0007669"/>
    <property type="project" value="UniProtKB-UniRule"/>
</dbReference>
<keyword evidence="7" id="KW-0966">Cell projection</keyword>
<dbReference type="AlphaFoldDB" id="A0A1I4ZSY3"/>
<evidence type="ECO:0000256" key="4">
    <source>
        <dbReference type="HAMAP-Rule" id="MF_01457"/>
    </source>
</evidence>
<evidence type="ECO:0000313" key="7">
    <source>
        <dbReference type="EMBL" id="SFN53298.1"/>
    </source>
</evidence>
<dbReference type="OrthoDB" id="5572581at2"/>
<organism evidence="7 8">
    <name type="scientific">Formivibrio citricus</name>
    <dbReference type="NCBI Taxonomy" id="83765"/>
    <lineage>
        <taxon>Bacteria</taxon>
        <taxon>Pseudomonadati</taxon>
        <taxon>Pseudomonadota</taxon>
        <taxon>Betaproteobacteria</taxon>
        <taxon>Neisseriales</taxon>
        <taxon>Chitinibacteraceae</taxon>
        <taxon>Formivibrio</taxon>
    </lineage>
</organism>
<dbReference type="Gene3D" id="2.40.10.220">
    <property type="entry name" value="predicted glycosyltransferase like domains"/>
    <property type="match status" value="1"/>
</dbReference>
<dbReference type="GO" id="GO:0035438">
    <property type="term" value="F:cyclic-di-GMP binding"/>
    <property type="evidence" value="ECO:0007669"/>
    <property type="project" value="UniProtKB-UniRule"/>
</dbReference>
<name>A0A1I4ZSY3_9NEIS</name>
<dbReference type="Pfam" id="PF07317">
    <property type="entry name" value="PilZN"/>
    <property type="match status" value="1"/>
</dbReference>
<dbReference type="Pfam" id="PF07238">
    <property type="entry name" value="PilZ"/>
    <property type="match status" value="1"/>
</dbReference>
<dbReference type="GO" id="GO:0071945">
    <property type="term" value="P:regulation of bacterial-type flagellum-dependent cell motility by regulation of motor speed"/>
    <property type="evidence" value="ECO:0007669"/>
    <property type="project" value="UniProtKB-UniRule"/>
</dbReference>
<dbReference type="Gene3D" id="2.30.110.10">
    <property type="entry name" value="Electron Transport, Fmn-binding Protein, Chain A"/>
    <property type="match status" value="1"/>
</dbReference>
<dbReference type="HAMAP" id="MF_01457">
    <property type="entry name" value="YcgR"/>
    <property type="match status" value="1"/>
</dbReference>
<comment type="subcellular location">
    <subcellularLocation>
        <location evidence="4">Bacterial flagellum basal body</location>
    </subcellularLocation>
</comment>
<evidence type="ECO:0000259" key="5">
    <source>
        <dbReference type="Pfam" id="PF07238"/>
    </source>
</evidence>
<evidence type="ECO:0000313" key="8">
    <source>
        <dbReference type="Proteomes" id="UP000242869"/>
    </source>
</evidence>
<evidence type="ECO:0000256" key="3">
    <source>
        <dbReference type="ARBA" id="ARBA00023143"/>
    </source>
</evidence>
<keyword evidence="7" id="KW-0969">Cilium</keyword>
<dbReference type="InterPro" id="IPR023787">
    <property type="entry name" value="T3SS_YcgR"/>
</dbReference>
<comment type="function">
    <text evidence="4">Acts as a flagellar brake, regulating swimming and swarming in a bis-(3'-5') cyclic diguanylic acid (c-di-GMP)-dependent manner. Binds 1 c-di-GMP dimer per subunit. Increasing levels of c-di-GMP lead to decreased motility.</text>
</comment>
<protein>
    <recommendedName>
        <fullName evidence="4">Flagellar brake protein YcgR</fullName>
    </recommendedName>
    <alternativeName>
        <fullName evidence="4">Cyclic di-GMP binding protein YcgR</fullName>
    </alternativeName>
</protein>
<evidence type="ECO:0000256" key="1">
    <source>
        <dbReference type="ARBA" id="ARBA00022636"/>
    </source>
</evidence>
<dbReference type="SUPFAM" id="SSF141371">
    <property type="entry name" value="PilZ domain-like"/>
    <property type="match status" value="1"/>
</dbReference>
<accession>A0A1I4ZSY3</accession>
<dbReference type="GO" id="GO:0009425">
    <property type="term" value="C:bacterial-type flagellum basal body"/>
    <property type="evidence" value="ECO:0007669"/>
    <property type="project" value="UniProtKB-SubCell"/>
</dbReference>
<evidence type="ECO:0000259" key="6">
    <source>
        <dbReference type="Pfam" id="PF07317"/>
    </source>
</evidence>
<keyword evidence="7" id="KW-0282">Flagellum</keyword>
<dbReference type="InterPro" id="IPR009926">
    <property type="entry name" value="T3SS_YcgR_PilZN"/>
</dbReference>
<evidence type="ECO:0000256" key="2">
    <source>
        <dbReference type="ARBA" id="ARBA00022741"/>
    </source>
</evidence>
<reference evidence="8" key="1">
    <citation type="submission" date="2016-10" db="EMBL/GenBank/DDBJ databases">
        <authorList>
            <person name="Varghese N."/>
            <person name="Submissions S."/>
        </authorList>
    </citation>
    <scope>NUCLEOTIDE SEQUENCE [LARGE SCALE GENOMIC DNA]</scope>
    <source>
        <strain evidence="8">DSM 6150</strain>
    </source>
</reference>
<dbReference type="InterPro" id="IPR012349">
    <property type="entry name" value="Split_barrel_FMN-bd"/>
</dbReference>
<sequence length="253" mass="28098">MQEGESGAVRPISEAEDIGPFRLASAAEVGFVLRTLAQRNDFVSIYFNSGRDMLLTRILDVDIKARTFVFDLSGHAQSNAALTKTDKAVFVATPDGVKIQFSTSEIRQVDFEGRPAFRAPFPPDLIKLQRRDFFRLPTPISNPYCCRLPIGDGDSMRLDVLDISLGGVGVRFSEAQVGKIEIGLKFSQVEFDFGPGGVMRINVEVRNRRAVVNRQGQTQYAVGMRFLGLSRAQEASLQRLISQLERERKALLG</sequence>
<keyword evidence="2 4" id="KW-0547">Nucleotide-binding</keyword>
<dbReference type="RefSeq" id="WP_091194474.1">
    <property type="nucleotide sequence ID" value="NZ_FOVE01000011.1"/>
</dbReference>
<dbReference type="STRING" id="83765.SAMN05660284_01701"/>
<feature type="domain" description="Type III secretion system flagellar brake protein YcgR PilZN" evidence="6">
    <location>
        <begin position="21"/>
        <end position="126"/>
    </location>
</feature>
<keyword evidence="8" id="KW-1185">Reference proteome</keyword>
<keyword evidence="1 4" id="KW-0973">c-di-GMP</keyword>
<dbReference type="Proteomes" id="UP000242869">
    <property type="component" value="Unassembled WGS sequence"/>
</dbReference>
<dbReference type="EMBL" id="FOVE01000011">
    <property type="protein sequence ID" value="SFN53298.1"/>
    <property type="molecule type" value="Genomic_DNA"/>
</dbReference>
<comment type="subunit">
    <text evidence="4">Monomer. Interacts with the flagellar basal bodies.</text>
</comment>
<keyword evidence="3 4" id="KW-0975">Bacterial flagellum</keyword>
<feature type="domain" description="PilZ" evidence="5">
    <location>
        <begin position="129"/>
        <end position="242"/>
    </location>
</feature>
<proteinExistence type="inferred from homology"/>
<comment type="similarity">
    <text evidence="4">Belongs to the YcgR family.</text>
</comment>
<dbReference type="InterPro" id="IPR009875">
    <property type="entry name" value="PilZ_domain"/>
</dbReference>
<gene>
    <name evidence="4" type="primary">ycgR</name>
    <name evidence="7" type="ORF">SAMN05660284_01701</name>
</gene>